<keyword evidence="1" id="KW-1133">Transmembrane helix</keyword>
<keyword evidence="1" id="KW-0812">Transmembrane</keyword>
<reference evidence="2 3" key="1">
    <citation type="journal article" date="2021" name="BMC Biol.">
        <title>Horizontally acquired antibacterial genes associated with adaptive radiation of ladybird beetles.</title>
        <authorList>
            <person name="Li H.S."/>
            <person name="Tang X.F."/>
            <person name="Huang Y.H."/>
            <person name="Xu Z.Y."/>
            <person name="Chen M.L."/>
            <person name="Du X.Y."/>
            <person name="Qiu B.Y."/>
            <person name="Chen P.T."/>
            <person name="Zhang W."/>
            <person name="Slipinski A."/>
            <person name="Escalona H.E."/>
            <person name="Waterhouse R.M."/>
            <person name="Zwick A."/>
            <person name="Pang H."/>
        </authorList>
    </citation>
    <scope>NUCLEOTIDE SEQUENCE [LARGE SCALE GENOMIC DNA]</scope>
    <source>
        <strain evidence="2">SYSU2018</strain>
    </source>
</reference>
<organism evidence="2 3">
    <name type="scientific">Cryptolaemus montrouzieri</name>
    <dbReference type="NCBI Taxonomy" id="559131"/>
    <lineage>
        <taxon>Eukaryota</taxon>
        <taxon>Metazoa</taxon>
        <taxon>Ecdysozoa</taxon>
        <taxon>Arthropoda</taxon>
        <taxon>Hexapoda</taxon>
        <taxon>Insecta</taxon>
        <taxon>Pterygota</taxon>
        <taxon>Neoptera</taxon>
        <taxon>Endopterygota</taxon>
        <taxon>Coleoptera</taxon>
        <taxon>Polyphaga</taxon>
        <taxon>Cucujiformia</taxon>
        <taxon>Coccinelloidea</taxon>
        <taxon>Coccinellidae</taxon>
        <taxon>Scymninae</taxon>
        <taxon>Scymnini</taxon>
        <taxon>Cryptolaemus</taxon>
    </lineage>
</organism>
<sequence length="102" mass="12146">MQITITFKAFLSVQKYSKCPLIFSVLKDTSLKSEFSSVSIIQPHYSFLSYSRMLHIYSWRYKQSLLRIQYTMFQLGIIFEVCVLMFLRKVLSNSLFFTDLIF</sequence>
<gene>
    <name evidence="2" type="ORF">HHI36_021090</name>
</gene>
<protein>
    <submittedName>
        <fullName evidence="2">Uncharacterized protein</fullName>
    </submittedName>
</protein>
<evidence type="ECO:0000313" key="2">
    <source>
        <dbReference type="EMBL" id="KAL3270552.1"/>
    </source>
</evidence>
<keyword evidence="3" id="KW-1185">Reference proteome</keyword>
<proteinExistence type="predicted"/>
<keyword evidence="1" id="KW-0472">Membrane</keyword>
<dbReference type="Proteomes" id="UP001516400">
    <property type="component" value="Unassembled WGS sequence"/>
</dbReference>
<comment type="caution">
    <text evidence="2">The sequence shown here is derived from an EMBL/GenBank/DDBJ whole genome shotgun (WGS) entry which is preliminary data.</text>
</comment>
<feature type="transmembrane region" description="Helical" evidence="1">
    <location>
        <begin position="68"/>
        <end position="87"/>
    </location>
</feature>
<accession>A0ABD2MWR3</accession>
<dbReference type="EMBL" id="JABFTP020000042">
    <property type="protein sequence ID" value="KAL3270552.1"/>
    <property type="molecule type" value="Genomic_DNA"/>
</dbReference>
<name>A0ABD2MWR3_9CUCU</name>
<evidence type="ECO:0000313" key="3">
    <source>
        <dbReference type="Proteomes" id="UP001516400"/>
    </source>
</evidence>
<evidence type="ECO:0000256" key="1">
    <source>
        <dbReference type="SAM" id="Phobius"/>
    </source>
</evidence>
<dbReference type="AlphaFoldDB" id="A0ABD2MWR3"/>